<feature type="domain" description="CBF1-interacting co-repressor CIR N-terminal" evidence="2">
    <location>
        <begin position="10"/>
        <end position="46"/>
    </location>
</feature>
<dbReference type="InterPro" id="IPR019339">
    <property type="entry name" value="CIR_N_dom"/>
</dbReference>
<feature type="compositionally biased region" description="Low complexity" evidence="1">
    <location>
        <begin position="198"/>
        <end position="208"/>
    </location>
</feature>
<dbReference type="EMBL" id="KZ678144">
    <property type="protein sequence ID" value="PSN61376.1"/>
    <property type="molecule type" value="Genomic_DNA"/>
</dbReference>
<accession>A0A2T2N811</accession>
<feature type="region of interest" description="Disordered" evidence="1">
    <location>
        <begin position="25"/>
        <end position="114"/>
    </location>
</feature>
<evidence type="ECO:0000256" key="1">
    <source>
        <dbReference type="SAM" id="MobiDB-lite"/>
    </source>
</evidence>
<dbReference type="PANTHER" id="PTHR22093">
    <property type="entry name" value="LEUKOCYTE RECEPTOR CLUSTER LRC MEMBER 1"/>
    <property type="match status" value="1"/>
</dbReference>
<keyword evidence="4" id="KW-1185">Reference proteome</keyword>
<dbReference type="STRING" id="1448308.A0A2T2N811"/>
<evidence type="ECO:0000313" key="4">
    <source>
        <dbReference type="Proteomes" id="UP000240883"/>
    </source>
</evidence>
<proteinExistence type="predicted"/>
<dbReference type="Proteomes" id="UP000240883">
    <property type="component" value="Unassembled WGS sequence"/>
</dbReference>
<dbReference type="SMART" id="SM01083">
    <property type="entry name" value="Cir_N"/>
    <property type="match status" value="1"/>
</dbReference>
<feature type="compositionally biased region" description="Basic and acidic residues" evidence="1">
    <location>
        <begin position="311"/>
        <end position="339"/>
    </location>
</feature>
<dbReference type="AlphaFoldDB" id="A0A2T2N811"/>
<evidence type="ECO:0000259" key="2">
    <source>
        <dbReference type="SMART" id="SM01083"/>
    </source>
</evidence>
<gene>
    <name evidence="3" type="ORF">BS50DRAFT_578401</name>
</gene>
<reference evidence="3 4" key="1">
    <citation type="journal article" date="2018" name="Front. Microbiol.">
        <title>Genome-Wide Analysis of Corynespora cassiicola Leaf Fall Disease Putative Effectors.</title>
        <authorList>
            <person name="Lopez D."/>
            <person name="Ribeiro S."/>
            <person name="Label P."/>
            <person name="Fumanal B."/>
            <person name="Venisse J.S."/>
            <person name="Kohler A."/>
            <person name="de Oliveira R.R."/>
            <person name="Labutti K."/>
            <person name="Lipzen A."/>
            <person name="Lail K."/>
            <person name="Bauer D."/>
            <person name="Ohm R.A."/>
            <person name="Barry K.W."/>
            <person name="Spatafora J."/>
            <person name="Grigoriev I.V."/>
            <person name="Martin F.M."/>
            <person name="Pujade-Renaud V."/>
        </authorList>
    </citation>
    <scope>NUCLEOTIDE SEQUENCE [LARGE SCALE GENOMIC DNA]</scope>
    <source>
        <strain evidence="3 4">Philippines</strain>
    </source>
</reference>
<dbReference type="PANTHER" id="PTHR22093:SF0">
    <property type="entry name" value="LEUKOCYTE RECEPTOR CLUSTER MEMBER 1"/>
    <property type="match status" value="1"/>
</dbReference>
<feature type="compositionally biased region" description="Basic and acidic residues" evidence="1">
    <location>
        <begin position="210"/>
        <end position="222"/>
    </location>
</feature>
<name>A0A2T2N811_CORCC</name>
<feature type="region of interest" description="Disordered" evidence="1">
    <location>
        <begin position="266"/>
        <end position="386"/>
    </location>
</feature>
<feature type="compositionally biased region" description="Basic and acidic residues" evidence="1">
    <location>
        <begin position="356"/>
        <end position="379"/>
    </location>
</feature>
<feature type="compositionally biased region" description="Basic and acidic residues" evidence="1">
    <location>
        <begin position="63"/>
        <end position="82"/>
    </location>
</feature>
<organism evidence="3 4">
    <name type="scientific">Corynespora cassiicola Philippines</name>
    <dbReference type="NCBI Taxonomy" id="1448308"/>
    <lineage>
        <taxon>Eukaryota</taxon>
        <taxon>Fungi</taxon>
        <taxon>Dikarya</taxon>
        <taxon>Ascomycota</taxon>
        <taxon>Pezizomycotina</taxon>
        <taxon>Dothideomycetes</taxon>
        <taxon>Pleosporomycetidae</taxon>
        <taxon>Pleosporales</taxon>
        <taxon>Corynesporascaceae</taxon>
        <taxon>Corynespora</taxon>
    </lineage>
</organism>
<feature type="compositionally biased region" description="Basic residues" evidence="1">
    <location>
        <begin position="298"/>
        <end position="310"/>
    </location>
</feature>
<dbReference type="OrthoDB" id="2159131at2759"/>
<dbReference type="InterPro" id="IPR039875">
    <property type="entry name" value="LENG1-like"/>
</dbReference>
<sequence length="386" mass="45322">MPLHLLGKKSWNVYNPDNIARVKADEAAAAAQEAAEEERMQEYDAARRAAILRGESPPPAPKEIPRQQEDRHRRSEGKDGYSQKRRRHGEDDTDRDIRLAASAAASKGDHAGDQRLLRLRGPANDAPLTDHAGHIDLFPVDHKEALKRERRSEVDKEKKKKEQALEDQYKMRLSSAAGKDGLGQPWYAAAADSEVQAVASAGASGYSGFESKDVWGNEDPLRQSRQQARLSAEDPLVVMKWGEEQTLQHEKEKKKWLKERNRELQALKTIQDGAGEEEQKRSRRRKRAEDDNDGHDRRPSKHHRRQRSRSPGRERREDNHRRDRERKQDYHRRDRERKEDHHRRDRERKEDHRRRDRESDDHHRRDRSKREDHHRRDGMHPGTKRH</sequence>
<evidence type="ECO:0000313" key="3">
    <source>
        <dbReference type="EMBL" id="PSN61376.1"/>
    </source>
</evidence>
<feature type="compositionally biased region" description="Basic and acidic residues" evidence="1">
    <location>
        <begin position="37"/>
        <end position="47"/>
    </location>
</feature>
<feature type="compositionally biased region" description="Basic residues" evidence="1">
    <location>
        <begin position="340"/>
        <end position="355"/>
    </location>
</feature>
<feature type="region of interest" description="Disordered" evidence="1">
    <location>
        <begin position="198"/>
        <end position="236"/>
    </location>
</feature>
<protein>
    <recommendedName>
        <fullName evidence="2">CBF1-interacting co-repressor CIR N-terminal domain-containing protein</fullName>
    </recommendedName>
</protein>